<sequence length="1395" mass="157071">MAAAGSVAELPRKEANVLEGHEGAVLAVRFNGDGNYCLSCGKDRTLRLWNPHRGIHIKTYKSHGREVRDVHVTSDNAKLCSCGGDRQVFYWDVATGRVIRKFRGHDSEVNAVKFNEYGSVVITAGYDRSVRAWDCRSQSTEPIQIIDTFMDSVMSICLTKSEIIAGSVDGTVRTFDIRIGRELVDDLKHPVNCISLSNDANCILSSCLDSSLRLLDRSTGELLQEYKGHICKSFKMDCCLTNNDANVTGGSEDGFIYFWDLVDASVVLSFRAHASVVTSVNYHPKENCMLTSSVDGTVRVWKATFYIGAIRVEEKRIGKKAIEQLAGMGRGDLVAGSANEFMVIHTDDSERKPLQKINAGICQICGEDIEILHMENNREFFVACNECAFPVCRTCYEYERMEGDQSCPQCKARYKRHKGSARVEGDEEEDEVDDLDHEFNFHNSDSVVSNSRFNSKNNSENIGSSTPVYPKRNENVNFPCITNGEEVDGIYHEALIVPFHVDFWNQVDRVPLQGSCMPFHTRPVNLGREMSLKGYGSFAWKRGQESWTRRSLNVVQNCGANGGEFQGEDGNGDKLIMNEARQPLSRKLPIASKKINPYRIVIILRFIILGLFFYYRLLNPVPNAYILWLTSIICELCFAASWILDQFPKWHPVERETFLDRLSLRYENEDHPSQLADIDIFSNIVDPNKDHPLVTANAILSILALDYPADKLSCYVSDDGAALLTFEALLETSLFAKKWVPFCKKFNIEPRAPEWYFAMKIDYLKGKVDPAFVGERRAMKREYEEFKVKINKLVSISQKVPEEGWVLQNGAPWPGNDAQNHPGMVQVFLGHGDSLDEHGEILPRLIYVSCERRPGFNHYKKASAMNALVRVSGVLSNAPFILNVDCSHYINNSKALREAMCFMMDPQSGNKVCFVQFQNKVDGNDPYCQFSVRDVFFNINMKCLDGIQGPICLGTGCVFRRQALYGTKAPIKEKTPRNTSSQREDCEGCLKKDDKVSLKNREDVSTQIHPLESIQEEAEEIDLEMLPATPLEMLERKFGTSPSFVASTLSQNCRTSKATIFASALEETLQVISCGYEERTSWGKEVGWIYGSIAEELVTGFKMHCNGWRSVYCMPRRPAFKASASTSLSGHLYLALRQALGAVQILLSKHCPIWYGYREGMKGLQRLSYISLVIYPWTAIPLITYCVLPAFCLLSDKFVMPEVSIYTIILFMGLSISIMATSILEMHWSNVSLDDYWRSEQFWVINGVSAHLLALFLGFIEVIVGIKVKLFLRCIGHNRESSEQQRSKHSLLMIPPMSLLILNLIGIVSGISNAISGSYSSWVPLFAKVFFATWVIVHLYPFLNGLLGKQNRVPTIVVVWSILLASVCSIMWIQLNPFISRPDGPVLEVCGLDCD</sequence>
<proteinExistence type="inferred from homology"/>
<feature type="repeat" description="WD" evidence="26">
    <location>
        <begin position="60"/>
        <end position="101"/>
    </location>
</feature>
<dbReference type="PROSITE" id="PS51128">
    <property type="entry name" value="ZF_DKSA_2"/>
    <property type="match status" value="1"/>
</dbReference>
<dbReference type="PANTHER" id="PTHR13301">
    <property type="entry name" value="X-BOX TRANSCRIPTION FACTOR-RELATED"/>
    <property type="match status" value="1"/>
</dbReference>
<keyword evidence="19" id="KW-0464">Manganese</keyword>
<feature type="transmembrane region" description="Helical" evidence="27">
    <location>
        <begin position="1291"/>
        <end position="1315"/>
    </location>
</feature>
<dbReference type="CDD" id="cd00200">
    <property type="entry name" value="WD40"/>
    <property type="match status" value="1"/>
</dbReference>
<dbReference type="InterPro" id="IPR013083">
    <property type="entry name" value="Znf_RING/FYVE/PHD"/>
</dbReference>
<feature type="transmembrane region" description="Helical" evidence="27">
    <location>
        <begin position="1355"/>
        <end position="1375"/>
    </location>
</feature>
<dbReference type="GO" id="GO:0005886">
    <property type="term" value="C:plasma membrane"/>
    <property type="evidence" value="ECO:0007669"/>
    <property type="project" value="UniProtKB-SubCell"/>
</dbReference>
<evidence type="ECO:0000256" key="5">
    <source>
        <dbReference type="ARBA" id="ARBA00007548"/>
    </source>
</evidence>
<evidence type="ECO:0000256" key="14">
    <source>
        <dbReference type="ARBA" id="ARBA00022771"/>
    </source>
</evidence>
<dbReference type="EC" id="2.4.1.12" evidence="27"/>
<dbReference type="Gene3D" id="3.90.550.10">
    <property type="entry name" value="Spore Coat Polysaccharide Biosynthesis Protein SpsA, Chain A"/>
    <property type="match status" value="1"/>
</dbReference>
<feature type="repeat" description="WD" evidence="26">
    <location>
        <begin position="270"/>
        <end position="302"/>
    </location>
</feature>
<dbReference type="UniPathway" id="UPA00695"/>
<feature type="binding site" evidence="24">
    <location>
        <position position="861"/>
    </location>
    <ligand>
        <name>Mn(2+)</name>
        <dbReference type="ChEBI" id="CHEBI:29035"/>
    </ligand>
</feature>
<dbReference type="InterPro" id="IPR036322">
    <property type="entry name" value="WD40_repeat_dom_sf"/>
</dbReference>
<comment type="pathway">
    <text evidence="4 27">Glycan metabolism; plant cellulose biosynthesis.</text>
</comment>
<keyword evidence="13" id="KW-0677">Repeat</keyword>
<comment type="similarity">
    <text evidence="21">Belongs to the WD repeat MORG1 family.</text>
</comment>
<keyword evidence="10 27" id="KW-0808">Transferase</keyword>
<feature type="transmembrane region" description="Helical" evidence="27">
    <location>
        <begin position="625"/>
        <end position="644"/>
    </location>
</feature>
<evidence type="ECO:0000256" key="17">
    <source>
        <dbReference type="ARBA" id="ARBA00022989"/>
    </source>
</evidence>
<feature type="transmembrane region" description="Helical" evidence="27">
    <location>
        <begin position="1206"/>
        <end position="1228"/>
    </location>
</feature>
<dbReference type="InterPro" id="IPR005150">
    <property type="entry name" value="Cellulose_synth"/>
</dbReference>
<evidence type="ECO:0000256" key="12">
    <source>
        <dbReference type="ARBA" id="ARBA00022723"/>
    </source>
</evidence>
<evidence type="ECO:0000259" key="28">
    <source>
        <dbReference type="PROSITE" id="PS50089"/>
    </source>
</evidence>
<evidence type="ECO:0000256" key="27">
    <source>
        <dbReference type="RuleBase" id="RU361116"/>
    </source>
</evidence>
<evidence type="ECO:0000256" key="26">
    <source>
        <dbReference type="PROSITE-ProRule" id="PRU00221"/>
    </source>
</evidence>
<dbReference type="OrthoDB" id="71437at2759"/>
<keyword evidence="8 26" id="KW-0853">WD repeat</keyword>
<dbReference type="CDD" id="cd16617">
    <property type="entry name" value="mRING-HC-C4C4_CesA"/>
    <property type="match status" value="1"/>
</dbReference>
<evidence type="ECO:0000256" key="25">
    <source>
        <dbReference type="PROSITE-ProRule" id="PRU00175"/>
    </source>
</evidence>
<dbReference type="Pfam" id="PF03552">
    <property type="entry name" value="Cellulose_synt"/>
    <property type="match status" value="1"/>
</dbReference>
<keyword evidence="12 27" id="KW-0479">Metal-binding</keyword>
<keyword evidence="11 27" id="KW-0812">Transmembrane</keyword>
<comment type="cofactor">
    <cofactor evidence="27">
        <name>Zn(2+)</name>
        <dbReference type="ChEBI" id="CHEBI:29105"/>
    </cofactor>
    <text evidence="27">Binds 2 Zn(2+) ions per subunit.</text>
</comment>
<evidence type="ECO:0000256" key="6">
    <source>
        <dbReference type="ARBA" id="ARBA00022475"/>
    </source>
</evidence>
<evidence type="ECO:0000256" key="15">
    <source>
        <dbReference type="ARBA" id="ARBA00022833"/>
    </source>
</evidence>
<evidence type="ECO:0000256" key="10">
    <source>
        <dbReference type="ARBA" id="ARBA00022679"/>
    </source>
</evidence>
<comment type="catalytic activity">
    <reaction evidence="22 27">
        <text>[(1-&gt;4)-beta-D-glucosyl](n) + UDP-alpha-D-glucose = [(1-&gt;4)-beta-D-glucosyl](n+1) + UDP + H(+)</text>
        <dbReference type="Rhea" id="RHEA:19929"/>
        <dbReference type="Rhea" id="RHEA-COMP:10033"/>
        <dbReference type="Rhea" id="RHEA-COMP:10034"/>
        <dbReference type="ChEBI" id="CHEBI:15378"/>
        <dbReference type="ChEBI" id="CHEBI:18246"/>
        <dbReference type="ChEBI" id="CHEBI:58223"/>
        <dbReference type="ChEBI" id="CHEBI:58885"/>
        <dbReference type="EC" id="2.4.1.12"/>
    </reaction>
</comment>
<dbReference type="SUPFAM" id="SSF50978">
    <property type="entry name" value="WD40 repeat-like"/>
    <property type="match status" value="1"/>
</dbReference>
<dbReference type="GO" id="GO:0071555">
    <property type="term" value="P:cell wall organization"/>
    <property type="evidence" value="ECO:0007669"/>
    <property type="project" value="UniProtKB-KW"/>
</dbReference>
<keyword evidence="7" id="KW-0963">Cytoplasm</keyword>
<dbReference type="PROSITE" id="PS50089">
    <property type="entry name" value="ZF_RING_2"/>
    <property type="match status" value="1"/>
</dbReference>
<evidence type="ECO:0000256" key="18">
    <source>
        <dbReference type="ARBA" id="ARBA00023136"/>
    </source>
</evidence>
<evidence type="ECO:0000256" key="4">
    <source>
        <dbReference type="ARBA" id="ARBA00004768"/>
    </source>
</evidence>
<dbReference type="InterPro" id="IPR001841">
    <property type="entry name" value="Znf_RING"/>
</dbReference>
<evidence type="ECO:0000256" key="20">
    <source>
        <dbReference type="ARBA" id="ARBA00023316"/>
    </source>
</evidence>
<keyword evidence="9 27" id="KW-0328">Glycosyltransferase</keyword>
<dbReference type="PROSITE" id="PS50294">
    <property type="entry name" value="WD_REPEATS_REGION"/>
    <property type="match status" value="3"/>
</dbReference>
<dbReference type="SMART" id="SM00320">
    <property type="entry name" value="WD40"/>
    <property type="match status" value="7"/>
</dbReference>
<evidence type="ECO:0000256" key="23">
    <source>
        <dbReference type="PIRSR" id="PIRSR605150-2"/>
    </source>
</evidence>
<evidence type="ECO:0000256" key="1">
    <source>
        <dbReference type="ARBA" id="ARBA00001936"/>
    </source>
</evidence>
<name>A0A835PGH4_VANPL</name>
<reference evidence="29 30" key="1">
    <citation type="journal article" date="2020" name="Nat. Food">
        <title>A phased Vanilla planifolia genome enables genetic improvement of flavour and production.</title>
        <authorList>
            <person name="Hasing T."/>
            <person name="Tang H."/>
            <person name="Brym M."/>
            <person name="Khazi F."/>
            <person name="Huang T."/>
            <person name="Chambers A.H."/>
        </authorList>
    </citation>
    <scope>NUCLEOTIDE SEQUENCE [LARGE SCALE GENOMIC DNA]</scope>
    <source>
        <tissue evidence="29">Leaf</tissue>
    </source>
</reference>
<evidence type="ECO:0000256" key="9">
    <source>
        <dbReference type="ARBA" id="ARBA00022676"/>
    </source>
</evidence>
<keyword evidence="18 27" id="KW-0472">Membrane</keyword>
<feature type="binding site" evidence="23">
    <location>
        <position position="719"/>
    </location>
    <ligand>
        <name>UDP-alpha-D-glucose</name>
        <dbReference type="ChEBI" id="CHEBI:58885"/>
    </ligand>
</feature>
<keyword evidence="6 27" id="KW-1003">Cell membrane</keyword>
<comment type="subcellular location">
    <subcellularLocation>
        <location evidence="3 27">Cell membrane</location>
        <topology evidence="3 27">Multi-pass membrane protein</topology>
    </subcellularLocation>
    <subcellularLocation>
        <location evidence="2">Cytoplasm</location>
    </subcellularLocation>
</comment>
<feature type="transmembrane region" description="Helical" evidence="27">
    <location>
        <begin position="1321"/>
        <end position="1343"/>
    </location>
</feature>
<dbReference type="Gene3D" id="2.130.10.10">
    <property type="entry name" value="YVTN repeat-like/Quinoprotein amine dehydrogenase"/>
    <property type="match status" value="1"/>
</dbReference>
<dbReference type="PROSITE" id="PS50082">
    <property type="entry name" value="WD_REPEATS_2"/>
    <property type="match status" value="4"/>
</dbReference>
<protein>
    <recommendedName>
        <fullName evidence="27">Cellulose synthase</fullName>
        <ecNumber evidence="27">2.4.1.12</ecNumber>
    </recommendedName>
</protein>
<comment type="cofactor">
    <cofactor evidence="1">
        <name>Mn(2+)</name>
        <dbReference type="ChEBI" id="CHEBI:29035"/>
    </cofactor>
</comment>
<organism evidence="29 30">
    <name type="scientific">Vanilla planifolia</name>
    <name type="common">Vanilla</name>
    <dbReference type="NCBI Taxonomy" id="51239"/>
    <lineage>
        <taxon>Eukaryota</taxon>
        <taxon>Viridiplantae</taxon>
        <taxon>Streptophyta</taxon>
        <taxon>Embryophyta</taxon>
        <taxon>Tracheophyta</taxon>
        <taxon>Spermatophyta</taxon>
        <taxon>Magnoliopsida</taxon>
        <taxon>Liliopsida</taxon>
        <taxon>Asparagales</taxon>
        <taxon>Orchidaceae</taxon>
        <taxon>Vanilloideae</taxon>
        <taxon>Vanilleae</taxon>
        <taxon>Vanilla</taxon>
    </lineage>
</organism>
<evidence type="ECO:0000256" key="8">
    <source>
        <dbReference type="ARBA" id="ARBA00022574"/>
    </source>
</evidence>
<dbReference type="GO" id="GO:0008270">
    <property type="term" value="F:zinc ion binding"/>
    <property type="evidence" value="ECO:0007669"/>
    <property type="project" value="UniProtKB-KW"/>
</dbReference>
<evidence type="ECO:0000313" key="29">
    <source>
        <dbReference type="EMBL" id="KAG0451980.1"/>
    </source>
</evidence>
<feature type="binding site" evidence="24">
    <location>
        <position position="885"/>
    </location>
    <ligand>
        <name>Mn(2+)</name>
        <dbReference type="ChEBI" id="CHEBI:29035"/>
    </ligand>
</feature>
<feature type="binding site" evidence="23">
    <location>
        <position position="689"/>
    </location>
    <ligand>
        <name>UDP-alpha-D-glucose</name>
        <dbReference type="ChEBI" id="CHEBI:58885"/>
    </ligand>
</feature>
<dbReference type="Proteomes" id="UP000639772">
    <property type="component" value="Unassembled WGS sequence"/>
</dbReference>
<dbReference type="InterPro" id="IPR029044">
    <property type="entry name" value="Nucleotide-diphossugar_trans"/>
</dbReference>
<keyword evidence="17 27" id="KW-1133">Transmembrane helix</keyword>
<dbReference type="Pfam" id="PF00400">
    <property type="entry name" value="WD40"/>
    <property type="match status" value="6"/>
</dbReference>
<dbReference type="FunFam" id="2.130.10.10:FF:000273">
    <property type="entry name" value="WD repeat domain-containing protein 83"/>
    <property type="match status" value="1"/>
</dbReference>
<evidence type="ECO:0000313" key="30">
    <source>
        <dbReference type="Proteomes" id="UP000639772"/>
    </source>
</evidence>
<evidence type="ECO:0000256" key="24">
    <source>
        <dbReference type="PIRSR" id="PIRSR605150-3"/>
    </source>
</evidence>
<comment type="similarity">
    <text evidence="5 27">Belongs to the glycosyltransferase 2 family. Plant cellulose synthase subfamily.</text>
</comment>
<dbReference type="SUPFAM" id="SSF57850">
    <property type="entry name" value="RING/U-box"/>
    <property type="match status" value="1"/>
</dbReference>
<dbReference type="GO" id="GO:0030244">
    <property type="term" value="P:cellulose biosynthetic process"/>
    <property type="evidence" value="ECO:0007669"/>
    <property type="project" value="UniProtKB-KW"/>
</dbReference>
<keyword evidence="20 27" id="KW-0961">Cell wall biogenesis/degradation</keyword>
<feature type="transmembrane region" description="Helical" evidence="27">
    <location>
        <begin position="1174"/>
        <end position="1194"/>
    </location>
</feature>
<keyword evidence="14 25" id="KW-0863">Zinc-finger</keyword>
<evidence type="ECO:0000256" key="21">
    <source>
        <dbReference type="ARBA" id="ARBA00038145"/>
    </source>
</evidence>
<evidence type="ECO:0000256" key="7">
    <source>
        <dbReference type="ARBA" id="ARBA00022490"/>
    </source>
</evidence>
<dbReference type="InterPro" id="IPR015943">
    <property type="entry name" value="WD40/YVTN_repeat-like_dom_sf"/>
</dbReference>
<evidence type="ECO:0000256" key="16">
    <source>
        <dbReference type="ARBA" id="ARBA00022916"/>
    </source>
</evidence>
<comment type="caution">
    <text evidence="29">The sequence shown here is derived from an EMBL/GenBank/DDBJ whole genome shotgun (WGS) entry which is preliminary data.</text>
</comment>
<feature type="domain" description="RING-type" evidence="28">
    <location>
        <begin position="362"/>
        <end position="411"/>
    </location>
</feature>
<dbReference type="GO" id="GO:0071669">
    <property type="term" value="P:plant-type cell wall organization or biogenesis"/>
    <property type="evidence" value="ECO:0007669"/>
    <property type="project" value="UniProtKB-ARBA"/>
</dbReference>
<dbReference type="Gene3D" id="3.30.40.10">
    <property type="entry name" value="Zinc/RING finger domain, C3HC4 (zinc finger)"/>
    <property type="match status" value="1"/>
</dbReference>
<evidence type="ECO:0000256" key="22">
    <source>
        <dbReference type="ARBA" id="ARBA00048682"/>
    </source>
</evidence>
<dbReference type="Pfam" id="PF14569">
    <property type="entry name" value="zf-UDP"/>
    <property type="match status" value="1"/>
</dbReference>
<dbReference type="EMBL" id="JADCNM010000039">
    <property type="protein sequence ID" value="KAG0451980.1"/>
    <property type="molecule type" value="Genomic_DNA"/>
</dbReference>
<feature type="binding site" evidence="23">
    <location>
        <position position="860"/>
    </location>
    <ligand>
        <name>UDP-alpha-D-glucose</name>
        <dbReference type="ChEBI" id="CHEBI:58885"/>
    </ligand>
</feature>
<feature type="transmembrane region" description="Helical" evidence="27">
    <location>
        <begin position="1248"/>
        <end position="1270"/>
    </location>
</feature>
<evidence type="ECO:0000256" key="3">
    <source>
        <dbReference type="ARBA" id="ARBA00004651"/>
    </source>
</evidence>
<dbReference type="InterPro" id="IPR027934">
    <property type="entry name" value="CES_Znf_RING"/>
</dbReference>
<dbReference type="GO" id="GO:0016760">
    <property type="term" value="F:cellulose synthase (UDP-forming) activity"/>
    <property type="evidence" value="ECO:0007669"/>
    <property type="project" value="UniProtKB-EC"/>
</dbReference>
<evidence type="ECO:0000256" key="2">
    <source>
        <dbReference type="ARBA" id="ARBA00004496"/>
    </source>
</evidence>
<dbReference type="InterPro" id="IPR001680">
    <property type="entry name" value="WD40_rpt"/>
</dbReference>
<keyword evidence="16 27" id="KW-0135">Cellulose biosynthesis</keyword>
<evidence type="ECO:0000256" key="11">
    <source>
        <dbReference type="ARBA" id="ARBA00022692"/>
    </source>
</evidence>
<dbReference type="GO" id="GO:0005737">
    <property type="term" value="C:cytoplasm"/>
    <property type="evidence" value="ECO:0007669"/>
    <property type="project" value="UniProtKB-SubCell"/>
</dbReference>
<feature type="transmembrane region" description="Helical" evidence="27">
    <location>
        <begin position="598"/>
        <end position="618"/>
    </location>
</feature>
<accession>A0A835PGH4</accession>
<feature type="repeat" description="WD" evidence="26">
    <location>
        <begin position="18"/>
        <end position="59"/>
    </location>
</feature>
<gene>
    <name evidence="29" type="ORF">HPP92_025913</name>
</gene>
<keyword evidence="15 27" id="KW-0862">Zinc</keyword>
<feature type="repeat" description="WD" evidence="26">
    <location>
        <begin position="102"/>
        <end position="143"/>
    </location>
</feature>
<evidence type="ECO:0000256" key="19">
    <source>
        <dbReference type="ARBA" id="ARBA00023211"/>
    </source>
</evidence>
<evidence type="ECO:0000256" key="13">
    <source>
        <dbReference type="ARBA" id="ARBA00022737"/>
    </source>
</evidence>